<dbReference type="EMBL" id="BAAACO010000001">
    <property type="protein sequence ID" value="GAA0858963.1"/>
    <property type="molecule type" value="Genomic_DNA"/>
</dbReference>
<keyword evidence="2" id="KW-1185">Reference proteome</keyword>
<sequence length="48" mass="5540">MTKTTAIVFNSNPFLVNFISPPRSFFDINKWTCLKKSITSKAFNNNKQ</sequence>
<proteinExistence type="predicted"/>
<dbReference type="Proteomes" id="UP001501764">
    <property type="component" value="Unassembled WGS sequence"/>
</dbReference>
<gene>
    <name evidence="1" type="ORF">GCM10008916_19000</name>
</gene>
<evidence type="ECO:0000313" key="1">
    <source>
        <dbReference type="EMBL" id="GAA0858963.1"/>
    </source>
</evidence>
<organism evidence="1 2">
    <name type="scientific">Clostridium nitritogenes</name>
    <dbReference type="NCBI Taxonomy" id="83340"/>
    <lineage>
        <taxon>Bacteria</taxon>
        <taxon>Bacillati</taxon>
        <taxon>Bacillota</taxon>
        <taxon>Clostridia</taxon>
        <taxon>Eubacteriales</taxon>
        <taxon>Clostridiaceae</taxon>
        <taxon>Clostridium</taxon>
    </lineage>
</organism>
<accession>A0ABP3X036</accession>
<reference evidence="2" key="1">
    <citation type="journal article" date="2019" name="Int. J. Syst. Evol. Microbiol.">
        <title>The Global Catalogue of Microorganisms (GCM) 10K type strain sequencing project: providing services to taxonomists for standard genome sequencing and annotation.</title>
        <authorList>
            <consortium name="The Broad Institute Genomics Platform"/>
            <consortium name="The Broad Institute Genome Sequencing Center for Infectious Disease"/>
            <person name="Wu L."/>
            <person name="Ma J."/>
        </authorList>
    </citation>
    <scope>NUCLEOTIDE SEQUENCE [LARGE SCALE GENOMIC DNA]</scope>
    <source>
        <strain evidence="2">JCM 6485</strain>
    </source>
</reference>
<comment type="caution">
    <text evidence="1">The sequence shown here is derived from an EMBL/GenBank/DDBJ whole genome shotgun (WGS) entry which is preliminary data.</text>
</comment>
<name>A0ABP3X036_9CLOT</name>
<protein>
    <submittedName>
        <fullName evidence="1">Uncharacterized protein</fullName>
    </submittedName>
</protein>
<evidence type="ECO:0000313" key="2">
    <source>
        <dbReference type="Proteomes" id="UP001501764"/>
    </source>
</evidence>